<gene>
    <name evidence="1" type="ORF">VNO77_04133</name>
</gene>
<dbReference type="EMBL" id="JAYMYQ010000001">
    <property type="protein sequence ID" value="KAK7362035.1"/>
    <property type="molecule type" value="Genomic_DNA"/>
</dbReference>
<comment type="caution">
    <text evidence="1">The sequence shown here is derived from an EMBL/GenBank/DDBJ whole genome shotgun (WGS) entry which is preliminary data.</text>
</comment>
<accession>A0AAN9MVZ7</accession>
<dbReference type="PANTHER" id="PTHR46159">
    <property type="entry name" value="PROTEIN TESMIN/TSO1-LIKE CXC 2"/>
    <property type="match status" value="1"/>
</dbReference>
<dbReference type="GO" id="GO:0003700">
    <property type="term" value="F:DNA-binding transcription factor activity"/>
    <property type="evidence" value="ECO:0007669"/>
    <property type="project" value="InterPro"/>
</dbReference>
<dbReference type="AlphaFoldDB" id="A0AAN9MVZ7"/>
<sequence>MLGRLRIKHMERFGKSSLTNTLGINKSHVKSITSLLPHRGSGSGNFPVTGPKPSGIRLHLNSIINVMPVGRAATAGVRLSDGLQGMKSTSSISLHKVDNMKRSVPQSNTDGRSLVDTRNESHEIDASVATDSFISEFPGTTEPVPHIFYNDPCSCQGCLNKPEFAETADDIRQQIQSRNPLAFDPKIVQPTTDISSNNMEDINLTTPSSARHKKGCNCKSGCQCEGRKNVYGKKEDYVALEHALSKERGSKSVKASAVYGNKSICCLAPRRLIVIFLCLKLRQKLIFTYTVLRQRETQCPVIHPIAREVFTCLVMQPIMDIASPNGDIAKWKDDQELNMFLYRVMWDLVITWDSSLLKALGFGGKTLREYAIEKKGRPFLIPGEEILEDKEKDWGTRRLEVLCWGSWLRSSHERLPPELGSLIRKDGKHSKKD</sequence>
<protein>
    <submittedName>
        <fullName evidence="1">Uncharacterized protein</fullName>
    </submittedName>
</protein>
<keyword evidence="2" id="KW-1185">Reference proteome</keyword>
<proteinExistence type="predicted"/>
<dbReference type="Proteomes" id="UP001367508">
    <property type="component" value="Unassembled WGS sequence"/>
</dbReference>
<evidence type="ECO:0000313" key="1">
    <source>
        <dbReference type="EMBL" id="KAK7362035.1"/>
    </source>
</evidence>
<name>A0AAN9MVZ7_CANGL</name>
<reference evidence="1 2" key="1">
    <citation type="submission" date="2024-01" db="EMBL/GenBank/DDBJ databases">
        <title>The genomes of 5 underutilized Papilionoideae crops provide insights into root nodulation and disease resistanc.</title>
        <authorList>
            <person name="Jiang F."/>
        </authorList>
    </citation>
    <scope>NUCLEOTIDE SEQUENCE [LARGE SCALE GENOMIC DNA]</scope>
    <source>
        <strain evidence="1">LVBAO_FW01</strain>
        <tissue evidence="1">Leaves</tissue>
    </source>
</reference>
<evidence type="ECO:0000313" key="2">
    <source>
        <dbReference type="Proteomes" id="UP001367508"/>
    </source>
</evidence>
<dbReference type="PANTHER" id="PTHR46159:SF6">
    <property type="entry name" value="OS12G0605300 PROTEIN"/>
    <property type="match status" value="1"/>
</dbReference>
<dbReference type="InterPro" id="IPR044522">
    <property type="entry name" value="TSO1-like"/>
</dbReference>
<organism evidence="1 2">
    <name type="scientific">Canavalia gladiata</name>
    <name type="common">Sword bean</name>
    <name type="synonym">Dolichos gladiatus</name>
    <dbReference type="NCBI Taxonomy" id="3824"/>
    <lineage>
        <taxon>Eukaryota</taxon>
        <taxon>Viridiplantae</taxon>
        <taxon>Streptophyta</taxon>
        <taxon>Embryophyta</taxon>
        <taxon>Tracheophyta</taxon>
        <taxon>Spermatophyta</taxon>
        <taxon>Magnoliopsida</taxon>
        <taxon>eudicotyledons</taxon>
        <taxon>Gunneridae</taxon>
        <taxon>Pentapetalae</taxon>
        <taxon>rosids</taxon>
        <taxon>fabids</taxon>
        <taxon>Fabales</taxon>
        <taxon>Fabaceae</taxon>
        <taxon>Papilionoideae</taxon>
        <taxon>50 kb inversion clade</taxon>
        <taxon>NPAAA clade</taxon>
        <taxon>indigoferoid/millettioid clade</taxon>
        <taxon>Phaseoleae</taxon>
        <taxon>Canavalia</taxon>
    </lineage>
</organism>